<dbReference type="EMBL" id="CP086136">
    <property type="protein sequence ID" value="UEM15912.1"/>
    <property type="molecule type" value="Genomic_DNA"/>
</dbReference>
<organism evidence="1 2">
    <name type="scientific">Bradyrhizobium barranii subsp. barranii</name>
    <dbReference type="NCBI Taxonomy" id="2823807"/>
    <lineage>
        <taxon>Bacteria</taxon>
        <taxon>Pseudomonadati</taxon>
        <taxon>Pseudomonadota</taxon>
        <taxon>Alphaproteobacteria</taxon>
        <taxon>Hyphomicrobiales</taxon>
        <taxon>Nitrobacteraceae</taxon>
        <taxon>Bradyrhizobium</taxon>
        <taxon>Bradyrhizobium barranii</taxon>
    </lineage>
</organism>
<dbReference type="Proteomes" id="UP000664702">
    <property type="component" value="Chromosome"/>
</dbReference>
<name>A0A9X9Y7L8_9BRAD</name>
<dbReference type="AlphaFoldDB" id="A0A9X9Y7L8"/>
<protein>
    <recommendedName>
        <fullName evidence="3">N-acetyltransferase domain-containing protein</fullName>
    </recommendedName>
</protein>
<evidence type="ECO:0000313" key="2">
    <source>
        <dbReference type="Proteomes" id="UP000664702"/>
    </source>
</evidence>
<gene>
    <name evidence="1" type="ORF">J4G43_017880</name>
</gene>
<evidence type="ECO:0000313" key="1">
    <source>
        <dbReference type="EMBL" id="UEM15912.1"/>
    </source>
</evidence>
<accession>A0A9X9Y7L8</accession>
<reference evidence="1 2" key="1">
    <citation type="journal article" date="2022" name="Int. J. Syst. Evol. Microbiol.">
        <title>Strains of Bradyrhizobium barranii sp. nov. associated with legumes native to Canada are symbionts of soybeans and belong to different subspecies (subsp. barranii subsp. nov. and subsp. apii subsp. nov.) and symbiovars (sv. glycinearum and sv. septentrionale).</title>
        <authorList>
            <person name="Bromfield E.S.P."/>
            <person name="Cloutier S."/>
            <person name="Wasai-Hara S."/>
            <person name="Minamisawa K."/>
        </authorList>
    </citation>
    <scope>NUCLEOTIDE SEQUENCE [LARGE SCALE GENOMIC DNA]</scope>
    <source>
        <strain evidence="1 2">144S4</strain>
    </source>
</reference>
<dbReference type="KEGG" id="bban:J4G43_017880"/>
<dbReference type="RefSeq" id="WP_228411354.1">
    <property type="nucleotide sequence ID" value="NZ_CP086136.1"/>
</dbReference>
<proteinExistence type="predicted"/>
<evidence type="ECO:0008006" key="3">
    <source>
        <dbReference type="Google" id="ProtNLM"/>
    </source>
</evidence>
<dbReference type="InterPro" id="IPR016181">
    <property type="entry name" value="Acyl_CoA_acyltransferase"/>
</dbReference>
<sequence length="326" mass="37089">MNQPPRSSTTSKLHSFRDIPTQLQQSEVMHPLNSSMSNKSAAAAVIHPITFADVPAVAKFLHAELNTRITSAEWEAAITPPWRCSPPNHGFLLRAGERIVGAYLAFYSERRIDGQTERFCNLAAWCVLDEYRTRSVLLLNALLAQKGYHFTDLSPSGNVIPLNLRLKFSHLDATTALVPNLPFPLVSQRVRVISEPQEIERTLHDRDLEIYRDHARAAAAHHIVVVEGNSTCYVMFRRVRRKNLPVFAAILYVGNRKLFHKVAMYVARHLLLRHGILATLTELRVVGDRPRRSIMLKSPRPKMFRSATLRPEQIDDLYSELTCVTW</sequence>
<dbReference type="SUPFAM" id="SSF55729">
    <property type="entry name" value="Acyl-CoA N-acyltransferases (Nat)"/>
    <property type="match status" value="1"/>
</dbReference>